<reference evidence="1 2" key="1">
    <citation type="journal article" date="2013" name="Genome Announc.">
        <title>Genome Sequence of Novosphingobium lindaniclasticum LE124T, Isolated from a Hexachlorocyclohexane Dumpsite.</title>
        <authorList>
            <person name="Saxena A."/>
            <person name="Nayyar N."/>
            <person name="Sangwan N."/>
            <person name="Kumari R."/>
            <person name="Khurana J.P."/>
            <person name="Lal R."/>
        </authorList>
    </citation>
    <scope>NUCLEOTIDE SEQUENCE [LARGE SCALE GENOMIC DNA]</scope>
    <source>
        <strain evidence="1 2">LE124</strain>
    </source>
</reference>
<keyword evidence="2" id="KW-1185">Reference proteome</keyword>
<evidence type="ECO:0000313" key="2">
    <source>
        <dbReference type="Proteomes" id="UP000015527"/>
    </source>
</evidence>
<gene>
    <name evidence="1" type="ORF">L284_12840</name>
</gene>
<comment type="caution">
    <text evidence="1">The sequence shown here is derived from an EMBL/GenBank/DDBJ whole genome shotgun (WGS) entry which is preliminary data.</text>
</comment>
<dbReference type="EMBL" id="ATHL01000081">
    <property type="protein sequence ID" value="EQB14568.1"/>
    <property type="molecule type" value="Genomic_DNA"/>
</dbReference>
<sequence>MLSGLCWKLVLIGLIFLLSKAKLMALLHIALNACWA</sequence>
<dbReference type="Proteomes" id="UP000015527">
    <property type="component" value="Unassembled WGS sequence"/>
</dbReference>
<proteinExistence type="predicted"/>
<dbReference type="AlphaFoldDB" id="T0HQY0"/>
<name>T0HQY0_9SPHN</name>
<protein>
    <submittedName>
        <fullName evidence="1">Uncharacterized protein</fullName>
    </submittedName>
</protein>
<organism evidence="1 2">
    <name type="scientific">Novosphingobium lindaniclasticum LE124</name>
    <dbReference type="NCBI Taxonomy" id="1096930"/>
    <lineage>
        <taxon>Bacteria</taxon>
        <taxon>Pseudomonadati</taxon>
        <taxon>Pseudomonadota</taxon>
        <taxon>Alphaproteobacteria</taxon>
        <taxon>Sphingomonadales</taxon>
        <taxon>Sphingomonadaceae</taxon>
        <taxon>Novosphingobium</taxon>
    </lineage>
</organism>
<evidence type="ECO:0000313" key="1">
    <source>
        <dbReference type="EMBL" id="EQB14568.1"/>
    </source>
</evidence>
<accession>T0HQY0</accession>